<sequence>MPKVTSGFLGHGRFSLQTNRFSAAPSSDEDLETLEHDNVKCLKDRRSSLQWWHIEQYCPSQAFVKKCDHRSDCPPTVLCCLTCNGLLMQYSG</sequence>
<evidence type="ECO:0008006" key="3">
    <source>
        <dbReference type="Google" id="ProtNLM"/>
    </source>
</evidence>
<accession>A0AAD5N3N5</accession>
<name>A0AAD5N3N5_PARTN</name>
<evidence type="ECO:0000313" key="2">
    <source>
        <dbReference type="Proteomes" id="UP001196413"/>
    </source>
</evidence>
<comment type="caution">
    <text evidence="1">The sequence shown here is derived from an EMBL/GenBank/DDBJ whole genome shotgun (WGS) entry which is preliminary data.</text>
</comment>
<dbReference type="EMBL" id="JAHQIW010004024">
    <property type="protein sequence ID" value="KAJ1360907.1"/>
    <property type="molecule type" value="Genomic_DNA"/>
</dbReference>
<reference evidence="1" key="1">
    <citation type="submission" date="2021-06" db="EMBL/GenBank/DDBJ databases">
        <title>Parelaphostrongylus tenuis whole genome reference sequence.</title>
        <authorList>
            <person name="Garwood T.J."/>
            <person name="Larsen P.A."/>
            <person name="Fountain-Jones N.M."/>
            <person name="Garbe J.R."/>
            <person name="Macchietto M.G."/>
            <person name="Kania S.A."/>
            <person name="Gerhold R.W."/>
            <person name="Richards J.E."/>
            <person name="Wolf T.M."/>
        </authorList>
    </citation>
    <scope>NUCLEOTIDE SEQUENCE</scope>
    <source>
        <strain evidence="1">MNPRO001-30</strain>
        <tissue evidence="1">Meninges</tissue>
    </source>
</reference>
<organism evidence="1 2">
    <name type="scientific">Parelaphostrongylus tenuis</name>
    <name type="common">Meningeal worm</name>
    <dbReference type="NCBI Taxonomy" id="148309"/>
    <lineage>
        <taxon>Eukaryota</taxon>
        <taxon>Metazoa</taxon>
        <taxon>Ecdysozoa</taxon>
        <taxon>Nematoda</taxon>
        <taxon>Chromadorea</taxon>
        <taxon>Rhabditida</taxon>
        <taxon>Rhabditina</taxon>
        <taxon>Rhabditomorpha</taxon>
        <taxon>Strongyloidea</taxon>
        <taxon>Metastrongylidae</taxon>
        <taxon>Parelaphostrongylus</taxon>
    </lineage>
</organism>
<protein>
    <recommendedName>
        <fullName evidence="3">WAP domain-containing protein</fullName>
    </recommendedName>
</protein>
<evidence type="ECO:0000313" key="1">
    <source>
        <dbReference type="EMBL" id="KAJ1360907.1"/>
    </source>
</evidence>
<dbReference type="Proteomes" id="UP001196413">
    <property type="component" value="Unassembled WGS sequence"/>
</dbReference>
<gene>
    <name evidence="1" type="ORF">KIN20_020016</name>
</gene>
<dbReference type="AlphaFoldDB" id="A0AAD5N3N5"/>
<proteinExistence type="predicted"/>
<keyword evidence="2" id="KW-1185">Reference proteome</keyword>